<feature type="region of interest" description="Disordered" evidence="1">
    <location>
        <begin position="142"/>
        <end position="172"/>
    </location>
</feature>
<gene>
    <name evidence="3" type="ORF">H9Q76_08900</name>
</gene>
<evidence type="ECO:0008006" key="5">
    <source>
        <dbReference type="Google" id="ProtNLM"/>
    </source>
</evidence>
<keyword evidence="4" id="KW-1185">Reference proteome</keyword>
<reference evidence="3 4" key="1">
    <citation type="submission" date="2020-08" db="EMBL/GenBank/DDBJ databases">
        <authorList>
            <person name="Liu C."/>
            <person name="Sun Q."/>
        </authorList>
    </citation>
    <scope>NUCLEOTIDE SEQUENCE [LARGE SCALE GENOMIC DNA]</scope>
    <source>
        <strain evidence="3 4">NSJ-4</strain>
    </source>
</reference>
<sequence>MNCKACGHALNQYGICPVCGWQDPSYGQQPSYNGQQMPYQQPYSGQQMYNQQPYNGQQMYSGQQMYNQQPYNGQQMYNQQSPYNGQQVYNQQMPYQQPQGSVPPTPAPKKKKKWPLFAGIGGCVVVLAIGIALIVTKRPIKDLTNDDSHTTTEHSTMSPTTEASVTEHPQQAEAGTKTVMIYMVGSDLESQYQAASTDIEEMLDSGYDESKMNVLIYTGGCSNWHNRDIPEDANSILKIENGSLTELTSKDASNMGDPSNLTEFLNYGYTNYPAEQYDLILWNHGGGAFFGYGFDETTNDSLTLDELDQAFADSPFHDGNKLEFIGFDACLMANIETAHTLSPYANYMVASQESEPGSGWSYSFLADIETLQSGKDIGQKIVDSYMQDTTDYMNSMPFSYATICLSVLDLSQVETCEMALNDLFASVNKDFNESTYPQFSSMRKNSKEIAAAYSYTEGSYDVIDLGDYALHMKSIYPAESGALSDALNKMIVYSDANESKINGVSIYHPYYTKQYVSSLIPMYTTFDFAENYTSYISRFAGMLTDTNAFAVTWNPEDLVPTMNDDSTFSVTLNAEQSSALQNAYFVIAKKDQEKDGMYDLVALSSAISNDGTGKLTAGFDGQITYMQNDTTKENYELMYTVQEKTDTYTRYLISSILYNDDIEGDDSMYAYFVLEVSNEHPEGQILGAYPIDNYINTEGNEIFPERYEIDINDYQNVAFGYFSHRFTSNEDLTNFNDADWADLTINYSSFPISEGFTPIRDALLAGEEYYGMFIFEDMQGNRHCSSLVQIQ</sequence>
<evidence type="ECO:0000256" key="2">
    <source>
        <dbReference type="SAM" id="Phobius"/>
    </source>
</evidence>
<keyword evidence="2" id="KW-0812">Transmembrane</keyword>
<protein>
    <recommendedName>
        <fullName evidence="5">Clostripain</fullName>
    </recommendedName>
</protein>
<feature type="compositionally biased region" description="Low complexity" evidence="1">
    <location>
        <begin position="153"/>
        <end position="162"/>
    </location>
</feature>
<name>A0A7G9FJY3_9FIRM</name>
<feature type="compositionally biased region" description="Basic and acidic residues" evidence="1">
    <location>
        <begin position="142"/>
        <end position="152"/>
    </location>
</feature>
<accession>A0A7G9FJY3</accession>
<dbReference type="Pfam" id="PF03415">
    <property type="entry name" value="Peptidase_C11"/>
    <property type="match status" value="1"/>
</dbReference>
<dbReference type="KEGG" id="wcp:H9Q76_08900"/>
<dbReference type="Gene3D" id="3.40.50.11970">
    <property type="match status" value="1"/>
</dbReference>
<dbReference type="PANTHER" id="PTHR37835:SF1">
    <property type="entry name" value="ALPHA-CLOSTRIPAIN"/>
    <property type="match status" value="1"/>
</dbReference>
<organism evidence="3 4">
    <name type="scientific">Wujia chipingensis</name>
    <dbReference type="NCBI Taxonomy" id="2763670"/>
    <lineage>
        <taxon>Bacteria</taxon>
        <taxon>Bacillati</taxon>
        <taxon>Bacillota</taxon>
        <taxon>Clostridia</taxon>
        <taxon>Lachnospirales</taxon>
        <taxon>Lachnospiraceae</taxon>
        <taxon>Wujia</taxon>
    </lineage>
</organism>
<dbReference type="Proteomes" id="UP000515819">
    <property type="component" value="Chromosome"/>
</dbReference>
<dbReference type="AlphaFoldDB" id="A0A7G9FJY3"/>
<dbReference type="PANTHER" id="PTHR37835">
    <property type="entry name" value="ALPHA-CLOSTRIPAIN"/>
    <property type="match status" value="1"/>
</dbReference>
<evidence type="ECO:0000256" key="1">
    <source>
        <dbReference type="SAM" id="MobiDB-lite"/>
    </source>
</evidence>
<evidence type="ECO:0000313" key="4">
    <source>
        <dbReference type="Proteomes" id="UP000515819"/>
    </source>
</evidence>
<dbReference type="InterPro" id="IPR005077">
    <property type="entry name" value="Peptidase_C11"/>
</dbReference>
<evidence type="ECO:0000313" key="3">
    <source>
        <dbReference type="EMBL" id="QNL98864.1"/>
    </source>
</evidence>
<dbReference type="EMBL" id="CP060632">
    <property type="protein sequence ID" value="QNL98864.1"/>
    <property type="molecule type" value="Genomic_DNA"/>
</dbReference>
<dbReference type="RefSeq" id="WP_249320969.1">
    <property type="nucleotide sequence ID" value="NZ_CP060632.1"/>
</dbReference>
<keyword evidence="2" id="KW-0472">Membrane</keyword>
<proteinExistence type="predicted"/>
<keyword evidence="2" id="KW-1133">Transmembrane helix</keyword>
<feature type="transmembrane region" description="Helical" evidence="2">
    <location>
        <begin position="114"/>
        <end position="135"/>
    </location>
</feature>